<dbReference type="EMBL" id="NAJO01000056">
    <property type="protein sequence ID" value="OQN97221.1"/>
    <property type="molecule type" value="Genomic_DNA"/>
</dbReference>
<accession>A0A1V8SEH9</accession>
<sequence>MFCTSLRRRQAFAGAVQPLIDTPQLRLREYDLGTHDLAIPLNPTDRSTTRQLRVLLLSPADTTKDTLPGSLTRIEHFTALTGGVDLALVFLLSCSSALASSVTTNMAGLEGYTALQAALFGPPHPPTLPIASLAALPSLLLRHVGALARPVRAYKLTATPFDLLQLCTAASVEQGQAMDQHTVFRTTDLFFSVPALARALSNRHEVAALRESSSPMVTIPGPLGHGGALTRLRELRSIVGEVDFANLLDFWAEEWVVD</sequence>
<gene>
    <name evidence="1" type="ORF">B0A48_16763</name>
</gene>
<dbReference type="OrthoDB" id="2129069at2759"/>
<dbReference type="AlphaFoldDB" id="A0A1V8SEH9"/>
<dbReference type="Proteomes" id="UP000192596">
    <property type="component" value="Unassembled WGS sequence"/>
</dbReference>
<protein>
    <submittedName>
        <fullName evidence="1">Uncharacterized protein</fullName>
    </submittedName>
</protein>
<proteinExistence type="predicted"/>
<evidence type="ECO:0000313" key="1">
    <source>
        <dbReference type="EMBL" id="OQN97221.1"/>
    </source>
</evidence>
<reference evidence="2" key="1">
    <citation type="submission" date="2017-03" db="EMBL/GenBank/DDBJ databases">
        <title>Genomes of endolithic fungi from Antarctica.</title>
        <authorList>
            <person name="Coleine C."/>
            <person name="Masonjones S."/>
            <person name="Stajich J.E."/>
        </authorList>
    </citation>
    <scope>NUCLEOTIDE SEQUENCE [LARGE SCALE GENOMIC DNA]</scope>
    <source>
        <strain evidence="2">CCFEE 5527</strain>
    </source>
</reference>
<keyword evidence="2" id="KW-1185">Reference proteome</keyword>
<name>A0A1V8SEH9_9PEZI</name>
<comment type="caution">
    <text evidence="1">The sequence shown here is derived from an EMBL/GenBank/DDBJ whole genome shotgun (WGS) entry which is preliminary data.</text>
</comment>
<organism evidence="1 2">
    <name type="scientific">Cryoendolithus antarcticus</name>
    <dbReference type="NCBI Taxonomy" id="1507870"/>
    <lineage>
        <taxon>Eukaryota</taxon>
        <taxon>Fungi</taxon>
        <taxon>Dikarya</taxon>
        <taxon>Ascomycota</taxon>
        <taxon>Pezizomycotina</taxon>
        <taxon>Dothideomycetes</taxon>
        <taxon>Dothideomycetidae</taxon>
        <taxon>Cladosporiales</taxon>
        <taxon>Cladosporiaceae</taxon>
        <taxon>Cryoendolithus</taxon>
    </lineage>
</organism>
<evidence type="ECO:0000313" key="2">
    <source>
        <dbReference type="Proteomes" id="UP000192596"/>
    </source>
</evidence>
<dbReference type="InParanoid" id="A0A1V8SEH9"/>